<dbReference type="Gene3D" id="1.25.10.10">
    <property type="entry name" value="Leucine-rich Repeat Variant"/>
    <property type="match status" value="1"/>
</dbReference>
<comment type="subcellular location">
    <subcellularLocation>
        <location evidence="4">Cytoplasm</location>
    </subcellularLocation>
</comment>
<protein>
    <recommendedName>
        <fullName evidence="4">Synembryn</fullName>
    </recommendedName>
    <alternativeName>
        <fullName evidence="4">Protein Ric-8</fullName>
    </alternativeName>
</protein>
<dbReference type="PANTHER" id="PTHR12425:SF2">
    <property type="entry name" value="SYNEMBRYN-B"/>
    <property type="match status" value="1"/>
</dbReference>
<dbReference type="InterPro" id="IPR019318">
    <property type="entry name" value="Gua_nucleotide_exch_fac_Ric8"/>
</dbReference>
<dbReference type="GO" id="GO:0005085">
    <property type="term" value="F:guanyl-nucleotide exchange factor activity"/>
    <property type="evidence" value="ECO:0007669"/>
    <property type="project" value="UniProtKB-UniRule"/>
</dbReference>
<evidence type="ECO:0000256" key="1">
    <source>
        <dbReference type="ARBA" id="ARBA00009049"/>
    </source>
</evidence>
<evidence type="ECO:0000256" key="4">
    <source>
        <dbReference type="RuleBase" id="RU369048"/>
    </source>
</evidence>
<dbReference type="AlphaFoldDB" id="A0A444UDX3"/>
<dbReference type="GO" id="GO:0001965">
    <property type="term" value="F:G-protein alpha-subunit binding"/>
    <property type="evidence" value="ECO:0007669"/>
    <property type="project" value="UniProtKB-UniRule"/>
</dbReference>
<accession>A0A444UDX3</accession>
<keyword evidence="6" id="KW-1185">Reference proteome</keyword>
<keyword evidence="4" id="KW-0963">Cytoplasm</keyword>
<reference evidence="5 6" key="1">
    <citation type="submission" date="2019-01" db="EMBL/GenBank/DDBJ databases">
        <title>Draft Genome and Complete Hox-Cluster Characterization of the Sterlet Sturgeon (Acipenser ruthenus).</title>
        <authorList>
            <person name="Wei Q."/>
        </authorList>
    </citation>
    <scope>NUCLEOTIDE SEQUENCE [LARGE SCALE GENOMIC DNA]</scope>
    <source>
        <strain evidence="5">WHYD16114868_AA</strain>
        <tissue evidence="5">Blood</tissue>
    </source>
</reference>
<name>A0A444UDX3_ACIRT</name>
<sequence>MDLNTVLSKVESIESSSEEEIESVLREYNREKLCEGLIRILGKNVQASCQTMCLETLRILSRDKKVLGPVATKQGMLVLAQLAALQGTGESVPEILEVGLVVEALKCLCNVIFNSVAAQQLSAELSFPSGLCARLRMYTGQGLSHEVALFSLRLLFLLSALRTDVRSCLRQELKAVGLLIEILEHILSIKWVGKYEVATDLEAPPLPLEDNERTMEALKTLFNLTLSDFNDEDGAHQLRLITAIMRHVLMIKTQTEDKTEELHSHAINLLSNIPVLCLGVMISVQSRGGIEEYSGKNMDVIQVLLDFMVKRIDKGSNFKEGLTPVFSLMTESARHHRDIRKYIKAQVLPPLKDVKNRRIRTDYSCSIYTGYGNAAGLLAARGLLAGGRGGGQYSEDEDSDTEEYKSVKPFINPITGHVEEPMPNPIEEMTEEQKEYEALKLVNMFDQLSRQQIIQPMGVKQDGTIAPLAEAISQCNIESCSSDSD</sequence>
<gene>
    <name evidence="5" type="ORF">EOD39_1325</name>
</gene>
<dbReference type="PANTHER" id="PTHR12425">
    <property type="entry name" value="SYNEMBRYN"/>
    <property type="match status" value="1"/>
</dbReference>
<keyword evidence="2 4" id="KW-0344">Guanine-nucleotide releasing factor</keyword>
<comment type="caution">
    <text evidence="5">The sequence shown here is derived from an EMBL/GenBank/DDBJ whole genome shotgun (WGS) entry which is preliminary data.</text>
</comment>
<organism evidence="5 6">
    <name type="scientific">Acipenser ruthenus</name>
    <name type="common">Sterlet sturgeon</name>
    <dbReference type="NCBI Taxonomy" id="7906"/>
    <lineage>
        <taxon>Eukaryota</taxon>
        <taxon>Metazoa</taxon>
        <taxon>Chordata</taxon>
        <taxon>Craniata</taxon>
        <taxon>Vertebrata</taxon>
        <taxon>Euteleostomi</taxon>
        <taxon>Actinopterygii</taxon>
        <taxon>Chondrostei</taxon>
        <taxon>Acipenseriformes</taxon>
        <taxon>Acipenseridae</taxon>
        <taxon>Acipenser</taxon>
    </lineage>
</organism>
<proteinExistence type="inferred from homology"/>
<dbReference type="Proteomes" id="UP000289886">
    <property type="component" value="Unassembled WGS sequence"/>
</dbReference>
<dbReference type="GO" id="GO:0005886">
    <property type="term" value="C:plasma membrane"/>
    <property type="evidence" value="ECO:0007669"/>
    <property type="project" value="TreeGrafter"/>
</dbReference>
<evidence type="ECO:0000313" key="6">
    <source>
        <dbReference type="Proteomes" id="UP000289886"/>
    </source>
</evidence>
<comment type="subunit">
    <text evidence="4">Interacts with some GDP-bound G alpha proteins. Does not interact with G-alpha proteins when they are in complex with subunits beta and gamma.</text>
</comment>
<dbReference type="SUPFAM" id="SSF48371">
    <property type="entry name" value="ARM repeat"/>
    <property type="match status" value="1"/>
</dbReference>
<dbReference type="GO" id="GO:0005737">
    <property type="term" value="C:cytoplasm"/>
    <property type="evidence" value="ECO:0007669"/>
    <property type="project" value="UniProtKB-SubCell"/>
</dbReference>
<dbReference type="GO" id="GO:0007186">
    <property type="term" value="P:G protein-coupled receptor signaling pathway"/>
    <property type="evidence" value="ECO:0007669"/>
    <property type="project" value="TreeGrafter"/>
</dbReference>
<dbReference type="EMBL" id="SCEB01214758">
    <property type="protein sequence ID" value="RXM33386.1"/>
    <property type="molecule type" value="Genomic_DNA"/>
</dbReference>
<comment type="function">
    <text evidence="4">Chaperone that specifically binds and folds nascent G alpha proteins prior to G protein heterotrimer formation. Also acts as a guanine nucleotide exchange factor (GEF) for G alpha proteins by stimulating exchange of bound GDP for free GTP.</text>
</comment>
<evidence type="ECO:0000256" key="2">
    <source>
        <dbReference type="ARBA" id="ARBA00022658"/>
    </source>
</evidence>
<dbReference type="InterPro" id="IPR016024">
    <property type="entry name" value="ARM-type_fold"/>
</dbReference>
<dbReference type="Pfam" id="PF10165">
    <property type="entry name" value="Ric8"/>
    <property type="match status" value="2"/>
</dbReference>
<evidence type="ECO:0000256" key="3">
    <source>
        <dbReference type="ARBA" id="ARBA00023186"/>
    </source>
</evidence>
<comment type="similarity">
    <text evidence="1 4">Belongs to the synembryn family.</text>
</comment>
<dbReference type="InterPro" id="IPR011989">
    <property type="entry name" value="ARM-like"/>
</dbReference>
<keyword evidence="3" id="KW-0143">Chaperone</keyword>
<evidence type="ECO:0000313" key="5">
    <source>
        <dbReference type="EMBL" id="RXM33386.1"/>
    </source>
</evidence>